<dbReference type="InterPro" id="IPR027417">
    <property type="entry name" value="P-loop_NTPase"/>
</dbReference>
<dbReference type="SUPFAM" id="SSF52540">
    <property type="entry name" value="P-loop containing nucleoside triphosphate hydrolases"/>
    <property type="match status" value="1"/>
</dbReference>
<keyword evidence="4" id="KW-1185">Reference proteome</keyword>
<reference evidence="3 4" key="1">
    <citation type="journal article" date="2019" name="ISME J.">
        <title>Genome analyses of uncultured TG2/ZB3 bacteria in 'Margulisbacteria' specifically attached to ectosymbiotic spirochetes of protists in the termite gut.</title>
        <authorList>
            <person name="Utami Y.D."/>
            <person name="Kuwahara H."/>
            <person name="Igai K."/>
            <person name="Murakami T."/>
            <person name="Sugaya K."/>
            <person name="Morikawa T."/>
            <person name="Nagura Y."/>
            <person name="Yuki M."/>
            <person name="Deevong P."/>
            <person name="Inoue T."/>
            <person name="Kihara K."/>
            <person name="Lo N."/>
            <person name="Yamada A."/>
            <person name="Ohkuma M."/>
            <person name="Hongoh Y."/>
        </authorList>
    </citation>
    <scope>NUCLEOTIDE SEQUENCE [LARGE SCALE GENOMIC DNA]</scope>
    <source>
        <strain evidence="3">NkOx7-02</strain>
    </source>
</reference>
<gene>
    <name evidence="3" type="ORF">NO2_0925</name>
</gene>
<dbReference type="PANTHER" id="PTHR43566">
    <property type="entry name" value="CONSERVED PROTEIN"/>
    <property type="match status" value="1"/>
</dbReference>
<dbReference type="InterPro" id="IPR025420">
    <property type="entry name" value="DUF4143"/>
</dbReference>
<evidence type="ECO:0000259" key="2">
    <source>
        <dbReference type="Pfam" id="PF13635"/>
    </source>
</evidence>
<dbReference type="Pfam" id="PF13635">
    <property type="entry name" value="DUF4143"/>
    <property type="match status" value="1"/>
</dbReference>
<evidence type="ECO:0000259" key="1">
    <source>
        <dbReference type="Pfam" id="PF13173"/>
    </source>
</evidence>
<proteinExistence type="predicted"/>
<accession>A0A388THN2</accession>
<sequence length="405" mass="46365">MAVRKRWQEAKIIESLGIMRVTLIVGSRQCGKTTLAKQMAGKDFEYRTLDDSSFLEMAQGDSQEFIKHDKKTMIIDEVQRVPGLILAIKKEVDENPRYGRYLITGSANIQTLPTVKESLAGRVEKIRLRPFAYGEILGNQPLLLARLSRKVFVENKNYDQKKILKIAMDGGFPEPLTKKMAVRRRWHRSYVNTLIEKDLRDIANIKRQAVLKKLFSVTCEFSAKYMDKAAIGSGLAVSRQTLDEYLNILENIYLLDRVPPWLNTGYDRVGKQDKIFVTDTGLLSAVLNWQIQDVKFSGDKKGKLIETFVYNQLAAQIDIGSGANLYHYRDNRGHEVDFIIETKKEIIGLEVKASSGVGAADFKHLKWFRDNICRKKFYGIVLYTGKYVLPFSKDLRAVPLNNLWE</sequence>
<comment type="caution">
    <text evidence="3">The sequence shown here is derived from an EMBL/GenBank/DDBJ whole genome shotgun (WGS) entry which is preliminary data.</text>
</comment>
<dbReference type="InterPro" id="IPR041682">
    <property type="entry name" value="AAA_14"/>
</dbReference>
<feature type="domain" description="AAA" evidence="1">
    <location>
        <begin position="20"/>
        <end position="137"/>
    </location>
</feature>
<evidence type="ECO:0000313" key="4">
    <source>
        <dbReference type="Proteomes" id="UP000275925"/>
    </source>
</evidence>
<protein>
    <submittedName>
        <fullName evidence="3">AAA family ATPase</fullName>
    </submittedName>
</protein>
<dbReference type="Proteomes" id="UP000275925">
    <property type="component" value="Unassembled WGS sequence"/>
</dbReference>
<organism evidence="3 4">
    <name type="scientific">Candidatus Termititenax persephonae</name>
    <dbReference type="NCBI Taxonomy" id="2218525"/>
    <lineage>
        <taxon>Bacteria</taxon>
        <taxon>Bacillati</taxon>
        <taxon>Candidatus Margulisiibacteriota</taxon>
        <taxon>Candidatus Termititenacia</taxon>
        <taxon>Candidatus Termititenacales</taxon>
        <taxon>Candidatus Termititenacaceae</taxon>
        <taxon>Candidatus Termititenax</taxon>
    </lineage>
</organism>
<evidence type="ECO:0000313" key="3">
    <source>
        <dbReference type="EMBL" id="GBR76363.1"/>
    </source>
</evidence>
<dbReference type="Pfam" id="PF13173">
    <property type="entry name" value="AAA_14"/>
    <property type="match status" value="1"/>
</dbReference>
<dbReference type="PANTHER" id="PTHR43566:SF2">
    <property type="entry name" value="DUF4143 DOMAIN-CONTAINING PROTEIN"/>
    <property type="match status" value="1"/>
</dbReference>
<dbReference type="EMBL" id="BGZO01000025">
    <property type="protein sequence ID" value="GBR76363.1"/>
    <property type="molecule type" value="Genomic_DNA"/>
</dbReference>
<name>A0A388THN2_9BACT</name>
<feature type="domain" description="DUF4143" evidence="2">
    <location>
        <begin position="196"/>
        <end position="354"/>
    </location>
</feature>
<dbReference type="AlphaFoldDB" id="A0A388THN2"/>